<dbReference type="AlphaFoldDB" id="A0AAN9XUJ1"/>
<accession>A0AAN9XUJ1</accession>
<keyword evidence="2" id="KW-1185">Reference proteome</keyword>
<organism evidence="1 2">
    <name type="scientific">Psophocarpus tetragonolobus</name>
    <name type="common">Winged bean</name>
    <name type="synonym">Dolichos tetragonolobus</name>
    <dbReference type="NCBI Taxonomy" id="3891"/>
    <lineage>
        <taxon>Eukaryota</taxon>
        <taxon>Viridiplantae</taxon>
        <taxon>Streptophyta</taxon>
        <taxon>Embryophyta</taxon>
        <taxon>Tracheophyta</taxon>
        <taxon>Spermatophyta</taxon>
        <taxon>Magnoliopsida</taxon>
        <taxon>eudicotyledons</taxon>
        <taxon>Gunneridae</taxon>
        <taxon>Pentapetalae</taxon>
        <taxon>rosids</taxon>
        <taxon>fabids</taxon>
        <taxon>Fabales</taxon>
        <taxon>Fabaceae</taxon>
        <taxon>Papilionoideae</taxon>
        <taxon>50 kb inversion clade</taxon>
        <taxon>NPAAA clade</taxon>
        <taxon>indigoferoid/millettioid clade</taxon>
        <taxon>Phaseoleae</taxon>
        <taxon>Psophocarpus</taxon>
    </lineage>
</organism>
<name>A0AAN9XUJ1_PSOTE</name>
<gene>
    <name evidence="1" type="ORF">VNO78_01210</name>
</gene>
<protein>
    <submittedName>
        <fullName evidence="1">Uncharacterized protein</fullName>
    </submittedName>
</protein>
<evidence type="ECO:0000313" key="2">
    <source>
        <dbReference type="Proteomes" id="UP001386955"/>
    </source>
</evidence>
<dbReference type="EMBL" id="JAYMYS010000001">
    <property type="protein sequence ID" value="KAK7410431.1"/>
    <property type="molecule type" value="Genomic_DNA"/>
</dbReference>
<proteinExistence type="predicted"/>
<sequence>MSYPCGFHLITPRLVLVKDFLARPNYLFPIPIVKLSHLLHVHDRGDMMSESSQDRILPCIRGRSFIDRGVGGLALLLVKTIFLYGKSLRVSKDHNYQVS</sequence>
<comment type="caution">
    <text evidence="1">The sequence shown here is derived from an EMBL/GenBank/DDBJ whole genome shotgun (WGS) entry which is preliminary data.</text>
</comment>
<dbReference type="Proteomes" id="UP001386955">
    <property type="component" value="Unassembled WGS sequence"/>
</dbReference>
<reference evidence="1 2" key="1">
    <citation type="submission" date="2024-01" db="EMBL/GenBank/DDBJ databases">
        <title>The genomes of 5 underutilized Papilionoideae crops provide insights into root nodulation and disease resistanc.</title>
        <authorList>
            <person name="Jiang F."/>
        </authorList>
    </citation>
    <scope>NUCLEOTIDE SEQUENCE [LARGE SCALE GENOMIC DNA]</scope>
    <source>
        <strain evidence="1">DUOXIRENSHENG_FW03</strain>
        <tissue evidence="1">Leaves</tissue>
    </source>
</reference>
<evidence type="ECO:0000313" key="1">
    <source>
        <dbReference type="EMBL" id="KAK7410431.1"/>
    </source>
</evidence>